<dbReference type="InterPro" id="IPR036388">
    <property type="entry name" value="WH-like_DNA-bd_sf"/>
</dbReference>
<proteinExistence type="predicted"/>
<comment type="caution">
    <text evidence="3">The sequence shown here is derived from an EMBL/GenBank/DDBJ whole genome shotgun (WGS) entry which is preliminary data.</text>
</comment>
<evidence type="ECO:0000259" key="1">
    <source>
        <dbReference type="Pfam" id="PF01637"/>
    </source>
</evidence>
<evidence type="ECO:0000313" key="3">
    <source>
        <dbReference type="EMBL" id="PSL50316.1"/>
    </source>
</evidence>
<reference evidence="3 4" key="1">
    <citation type="submission" date="2018-03" db="EMBL/GenBank/DDBJ databases">
        <title>Genomic Encyclopedia of Archaeal and Bacterial Type Strains, Phase II (KMG-II): from individual species to whole genera.</title>
        <authorList>
            <person name="Goeker M."/>
        </authorList>
    </citation>
    <scope>NUCLEOTIDE SEQUENCE [LARGE SCALE GENOMIC DNA]</scope>
    <source>
        <strain evidence="3 4">DSM 24859</strain>
    </source>
</reference>
<dbReference type="GO" id="GO:0003677">
    <property type="term" value="F:DNA binding"/>
    <property type="evidence" value="ECO:0007669"/>
    <property type="project" value="InterPro"/>
</dbReference>
<dbReference type="OrthoDB" id="9813134at2"/>
<dbReference type="Proteomes" id="UP000240971">
    <property type="component" value="Unassembled WGS sequence"/>
</dbReference>
<organism evidence="3 4">
    <name type="scientific">Chitinophaga niastensis</name>
    <dbReference type="NCBI Taxonomy" id="536980"/>
    <lineage>
        <taxon>Bacteria</taxon>
        <taxon>Pseudomonadati</taxon>
        <taxon>Bacteroidota</taxon>
        <taxon>Chitinophagia</taxon>
        <taxon>Chitinophagales</taxon>
        <taxon>Chitinophagaceae</taxon>
        <taxon>Chitinophaga</taxon>
    </lineage>
</organism>
<dbReference type="Gene3D" id="1.10.10.10">
    <property type="entry name" value="Winged helix-like DNA-binding domain superfamily/Winged helix DNA-binding domain"/>
    <property type="match status" value="1"/>
</dbReference>
<evidence type="ECO:0000313" key="4">
    <source>
        <dbReference type="Proteomes" id="UP000240971"/>
    </source>
</evidence>
<dbReference type="EMBL" id="PYAW01000001">
    <property type="protein sequence ID" value="PSL50316.1"/>
    <property type="molecule type" value="Genomic_DNA"/>
</dbReference>
<dbReference type="SUPFAM" id="SSF52540">
    <property type="entry name" value="P-loop containing nucleoside triphosphate hydrolases"/>
    <property type="match status" value="1"/>
</dbReference>
<dbReference type="PANTHER" id="PTHR34704">
    <property type="entry name" value="ATPASE"/>
    <property type="match status" value="1"/>
</dbReference>
<dbReference type="PANTHER" id="PTHR34704:SF1">
    <property type="entry name" value="ATPASE"/>
    <property type="match status" value="1"/>
</dbReference>
<dbReference type="Pfam" id="PF01637">
    <property type="entry name" value="ATPase_2"/>
    <property type="match status" value="1"/>
</dbReference>
<dbReference type="GO" id="GO:0006355">
    <property type="term" value="P:regulation of DNA-templated transcription"/>
    <property type="evidence" value="ECO:0007669"/>
    <property type="project" value="InterPro"/>
</dbReference>
<dbReference type="RefSeq" id="WP_106527469.1">
    <property type="nucleotide sequence ID" value="NZ_PYAW01000001.1"/>
</dbReference>
<dbReference type="AlphaFoldDB" id="A0A2P8HVS1"/>
<gene>
    <name evidence="3" type="ORF">CLV51_1011660</name>
</gene>
<dbReference type="SUPFAM" id="SSF46785">
    <property type="entry name" value="Winged helix' DNA-binding domain"/>
    <property type="match status" value="1"/>
</dbReference>
<dbReference type="GO" id="GO:0005524">
    <property type="term" value="F:ATP binding"/>
    <property type="evidence" value="ECO:0007669"/>
    <property type="project" value="InterPro"/>
</dbReference>
<sequence>MSRIIGREKELKMLEKATKSETSQFIAVYGRRRVGKTFLIREAFQQDFAFYLTGVANINLQQNLSNFQRAMQKYHPDESAPFPENWFAAFGQLEELLSKSGKQKKIVFLDELPWLDTAQSGFIQALDYFWNSYASARNDIILIVCGSAASWMINTLIHNKGGLHNRVTHRIRLESFSLRECETFFQSRGGVFSRYQIIQLYMVMGGVPFYLDHVDVSMSASQNINRLCFQRDGLLTEEFRDLYTSLFNKAEKHLSVIETLSKKARGLTRSEIIDDTGLPNAGSTTRILNELEESGFIRKYFSFGKKEKSSLFQLSDFYSLFYIKFIRGNHALNENTWINGLDSPQQRSWSGYAFEQVCLAHLTEIKHALGISGVQTSSSSWINTGEGSRRQIDLVINRKDDVINICEMKFSINPFTIDKKYQAELQDKIDTFRTATRSNKSIFLTMITTFGIVRNMYSNSMVQNSLTMDDLFR</sequence>
<dbReference type="InterPro" id="IPR027417">
    <property type="entry name" value="P-loop_NTPase"/>
</dbReference>
<dbReference type="InterPro" id="IPR011579">
    <property type="entry name" value="ATPase_dom"/>
</dbReference>
<dbReference type="InterPro" id="IPR005471">
    <property type="entry name" value="Tscrpt_reg_IclR_N"/>
</dbReference>
<feature type="domain" description="HTH iclR-type" evidence="2">
    <location>
        <begin position="251"/>
        <end position="299"/>
    </location>
</feature>
<evidence type="ECO:0000259" key="2">
    <source>
        <dbReference type="Pfam" id="PF09339"/>
    </source>
</evidence>
<evidence type="ECO:0008006" key="5">
    <source>
        <dbReference type="Google" id="ProtNLM"/>
    </source>
</evidence>
<dbReference type="InterPro" id="IPR036390">
    <property type="entry name" value="WH_DNA-bd_sf"/>
</dbReference>
<feature type="domain" description="ATPase" evidence="1">
    <location>
        <begin position="7"/>
        <end position="212"/>
    </location>
</feature>
<keyword evidence="4" id="KW-1185">Reference proteome</keyword>
<accession>A0A2P8HVS1</accession>
<dbReference type="Gene3D" id="3.40.50.300">
    <property type="entry name" value="P-loop containing nucleotide triphosphate hydrolases"/>
    <property type="match status" value="1"/>
</dbReference>
<protein>
    <recommendedName>
        <fullName evidence="5">ATPase domain-containing protein</fullName>
    </recommendedName>
</protein>
<name>A0A2P8HVS1_CHINA</name>
<dbReference type="Pfam" id="PF09339">
    <property type="entry name" value="HTH_IclR"/>
    <property type="match status" value="1"/>
</dbReference>